<dbReference type="Proteomes" id="UP000188268">
    <property type="component" value="Unassembled WGS sequence"/>
</dbReference>
<accession>A0A1R3K1D4</accession>
<name>A0A1R3K1D4_COCAP</name>
<proteinExistence type="predicted"/>
<protein>
    <submittedName>
        <fullName evidence="2">Uncharacterized protein</fullName>
    </submittedName>
</protein>
<feature type="region of interest" description="Disordered" evidence="1">
    <location>
        <begin position="46"/>
        <end position="95"/>
    </location>
</feature>
<evidence type="ECO:0000313" key="3">
    <source>
        <dbReference type="Proteomes" id="UP000188268"/>
    </source>
</evidence>
<sequence length="120" mass="13658">MTHWRIKEIWIRSCKIVGPPSWSLIPEMLASPIASFLNFSMTKVDTDDENYRPSKRSRADFRPSAAARSYDDTDGMQSSPGRSQQGHSRDDVPMTDPIMAMRMKMIKVTLRCTNIEGVGY</sequence>
<gene>
    <name evidence="2" type="ORF">CCACVL1_03252</name>
</gene>
<comment type="caution">
    <text evidence="2">The sequence shown here is derived from an EMBL/GenBank/DDBJ whole genome shotgun (WGS) entry which is preliminary data.</text>
</comment>
<dbReference type="EMBL" id="AWWV01006568">
    <property type="protein sequence ID" value="OMP00910.1"/>
    <property type="molecule type" value="Genomic_DNA"/>
</dbReference>
<feature type="compositionally biased region" description="Polar residues" evidence="1">
    <location>
        <begin position="75"/>
        <end position="86"/>
    </location>
</feature>
<dbReference type="STRING" id="210143.A0A1R3K1D4"/>
<dbReference type="AlphaFoldDB" id="A0A1R3K1D4"/>
<keyword evidence="3" id="KW-1185">Reference proteome</keyword>
<organism evidence="2 3">
    <name type="scientific">Corchorus capsularis</name>
    <name type="common">Jute</name>
    <dbReference type="NCBI Taxonomy" id="210143"/>
    <lineage>
        <taxon>Eukaryota</taxon>
        <taxon>Viridiplantae</taxon>
        <taxon>Streptophyta</taxon>
        <taxon>Embryophyta</taxon>
        <taxon>Tracheophyta</taxon>
        <taxon>Spermatophyta</taxon>
        <taxon>Magnoliopsida</taxon>
        <taxon>eudicotyledons</taxon>
        <taxon>Gunneridae</taxon>
        <taxon>Pentapetalae</taxon>
        <taxon>rosids</taxon>
        <taxon>malvids</taxon>
        <taxon>Malvales</taxon>
        <taxon>Malvaceae</taxon>
        <taxon>Grewioideae</taxon>
        <taxon>Apeibeae</taxon>
        <taxon>Corchorus</taxon>
    </lineage>
</organism>
<evidence type="ECO:0000256" key="1">
    <source>
        <dbReference type="SAM" id="MobiDB-lite"/>
    </source>
</evidence>
<dbReference type="Gramene" id="OMP00910">
    <property type="protein sequence ID" value="OMP00910"/>
    <property type="gene ID" value="CCACVL1_03252"/>
</dbReference>
<dbReference type="OrthoDB" id="1745404at2759"/>
<evidence type="ECO:0000313" key="2">
    <source>
        <dbReference type="EMBL" id="OMP00910.1"/>
    </source>
</evidence>
<reference evidence="2 3" key="1">
    <citation type="submission" date="2013-09" db="EMBL/GenBank/DDBJ databases">
        <title>Corchorus capsularis genome sequencing.</title>
        <authorList>
            <person name="Alam M."/>
            <person name="Haque M.S."/>
            <person name="Islam M.S."/>
            <person name="Emdad E.M."/>
            <person name="Islam M.M."/>
            <person name="Ahmed B."/>
            <person name="Halim A."/>
            <person name="Hossen Q.M.M."/>
            <person name="Hossain M.Z."/>
            <person name="Ahmed R."/>
            <person name="Khan M.M."/>
            <person name="Islam R."/>
            <person name="Rashid M.M."/>
            <person name="Khan S.A."/>
            <person name="Rahman M.S."/>
            <person name="Alam M."/>
        </authorList>
    </citation>
    <scope>NUCLEOTIDE SEQUENCE [LARGE SCALE GENOMIC DNA]</scope>
    <source>
        <strain evidence="3">cv. CVL-1</strain>
        <tissue evidence="2">Whole seedling</tissue>
    </source>
</reference>
<feature type="compositionally biased region" description="Basic and acidic residues" evidence="1">
    <location>
        <begin position="49"/>
        <end position="61"/>
    </location>
</feature>